<proteinExistence type="predicted"/>
<evidence type="ECO:0000259" key="2">
    <source>
        <dbReference type="PROSITE" id="PS50102"/>
    </source>
</evidence>
<dbReference type="PROSITE" id="PS50102">
    <property type="entry name" value="RRM"/>
    <property type="match status" value="1"/>
</dbReference>
<comment type="caution">
    <text evidence="3">The sequence shown here is derived from an EMBL/GenBank/DDBJ whole genome shotgun (WGS) entry which is preliminary data.</text>
</comment>
<evidence type="ECO:0000313" key="3">
    <source>
        <dbReference type="EMBL" id="KAA6353746.1"/>
    </source>
</evidence>
<dbReference type="GO" id="GO:0003723">
    <property type="term" value="F:RNA binding"/>
    <property type="evidence" value="ECO:0007669"/>
    <property type="project" value="UniProtKB-UniRule"/>
</dbReference>
<dbReference type="EMBL" id="SNRW01037512">
    <property type="protein sequence ID" value="KAA6353746.1"/>
    <property type="molecule type" value="Genomic_DNA"/>
</dbReference>
<organism evidence="3 4">
    <name type="scientific">Streblomastix strix</name>
    <dbReference type="NCBI Taxonomy" id="222440"/>
    <lineage>
        <taxon>Eukaryota</taxon>
        <taxon>Metamonada</taxon>
        <taxon>Preaxostyla</taxon>
        <taxon>Oxymonadida</taxon>
        <taxon>Streblomastigidae</taxon>
        <taxon>Streblomastix</taxon>
    </lineage>
</organism>
<dbReference type="InterPro" id="IPR012677">
    <property type="entry name" value="Nucleotide-bd_a/b_plait_sf"/>
</dbReference>
<dbReference type="Pfam" id="PF00076">
    <property type="entry name" value="RRM_1"/>
    <property type="match status" value="1"/>
</dbReference>
<keyword evidence="1" id="KW-0694">RNA-binding</keyword>
<reference evidence="3 4" key="1">
    <citation type="submission" date="2019-03" db="EMBL/GenBank/DDBJ databases">
        <title>Single cell metagenomics reveals metabolic interactions within the superorganism composed of flagellate Streblomastix strix and complex community of Bacteroidetes bacteria on its surface.</title>
        <authorList>
            <person name="Treitli S.C."/>
            <person name="Kolisko M."/>
            <person name="Husnik F."/>
            <person name="Keeling P."/>
            <person name="Hampl V."/>
        </authorList>
    </citation>
    <scope>NUCLEOTIDE SEQUENCE [LARGE SCALE GENOMIC DNA]</scope>
    <source>
        <strain evidence="3">ST1C</strain>
    </source>
</reference>
<sequence length="94" mass="10786">MYLKIVFRQISYINIKPKIQLSDLPPDVTKDELRQIFAEFDPGNVVLPTVQRGQQTGIGFIQFFKEKDQQNAIQAMRTFILRGRTITVTDASQA</sequence>
<evidence type="ECO:0000313" key="4">
    <source>
        <dbReference type="Proteomes" id="UP000324800"/>
    </source>
</evidence>
<dbReference type="SUPFAM" id="SSF54928">
    <property type="entry name" value="RNA-binding domain, RBD"/>
    <property type="match status" value="1"/>
</dbReference>
<dbReference type="AlphaFoldDB" id="A0A5J4T5R7"/>
<dbReference type="CDD" id="cd00590">
    <property type="entry name" value="RRM_SF"/>
    <property type="match status" value="1"/>
</dbReference>
<feature type="domain" description="RRM" evidence="2">
    <location>
        <begin position="17"/>
        <end position="93"/>
    </location>
</feature>
<dbReference type="OrthoDB" id="2505592at2759"/>
<dbReference type="Gene3D" id="3.30.70.330">
    <property type="match status" value="1"/>
</dbReference>
<accession>A0A5J4T5R7</accession>
<dbReference type="InterPro" id="IPR035979">
    <property type="entry name" value="RBD_domain_sf"/>
</dbReference>
<dbReference type="SMART" id="SM00360">
    <property type="entry name" value="RRM"/>
    <property type="match status" value="1"/>
</dbReference>
<dbReference type="InterPro" id="IPR000504">
    <property type="entry name" value="RRM_dom"/>
</dbReference>
<protein>
    <recommendedName>
        <fullName evidence="2">RRM domain-containing protein</fullName>
    </recommendedName>
</protein>
<dbReference type="Proteomes" id="UP000324800">
    <property type="component" value="Unassembled WGS sequence"/>
</dbReference>
<evidence type="ECO:0000256" key="1">
    <source>
        <dbReference type="PROSITE-ProRule" id="PRU00176"/>
    </source>
</evidence>
<name>A0A5J4T5R7_9EUKA</name>
<gene>
    <name evidence="3" type="ORF">EZS28_050727</name>
</gene>